<keyword evidence="3" id="KW-1185">Reference proteome</keyword>
<evidence type="ECO:0000313" key="2">
    <source>
        <dbReference type="EMBL" id="KAK4550452.1"/>
    </source>
</evidence>
<sequence>MAPADTSLWDNLYGTSTNAIIRHKENLTTCQRLIPGSEEFQFIPLVCLTKVILHDMASQGKHCVARTVDARHCGKDITWKDFIAATILINKLSPDPDVLARQVYQIAMLVVCKDSRNGHVRQVTRMVKRWLKQAERACGGAGRGLVDARLPGWKGSKKRKAEELDDTYSESKIARRS</sequence>
<accession>A0AAV9JXN4</accession>
<feature type="region of interest" description="Disordered" evidence="1">
    <location>
        <begin position="155"/>
        <end position="177"/>
    </location>
</feature>
<dbReference type="Proteomes" id="UP001324427">
    <property type="component" value="Unassembled WGS sequence"/>
</dbReference>
<reference evidence="2 3" key="1">
    <citation type="submission" date="2021-11" db="EMBL/GenBank/DDBJ databases">
        <title>Black yeast isolated from Biological Soil Crust.</title>
        <authorList>
            <person name="Kurbessoian T."/>
        </authorList>
    </citation>
    <scope>NUCLEOTIDE SEQUENCE [LARGE SCALE GENOMIC DNA]</scope>
    <source>
        <strain evidence="2 3">CCFEE 5522</strain>
    </source>
</reference>
<name>A0AAV9JXN4_9PEZI</name>
<comment type="caution">
    <text evidence="2">The sequence shown here is derived from an EMBL/GenBank/DDBJ whole genome shotgun (WGS) entry which is preliminary data.</text>
</comment>
<proteinExistence type="predicted"/>
<evidence type="ECO:0000313" key="3">
    <source>
        <dbReference type="Proteomes" id="UP001324427"/>
    </source>
</evidence>
<protein>
    <submittedName>
        <fullName evidence="2">Uncharacterized protein</fullName>
    </submittedName>
</protein>
<dbReference type="EMBL" id="JAVFHQ010000001">
    <property type="protein sequence ID" value="KAK4550452.1"/>
    <property type="molecule type" value="Genomic_DNA"/>
</dbReference>
<dbReference type="AlphaFoldDB" id="A0AAV9JXN4"/>
<organism evidence="2 3">
    <name type="scientific">Oleoguttula mirabilis</name>
    <dbReference type="NCBI Taxonomy" id="1507867"/>
    <lineage>
        <taxon>Eukaryota</taxon>
        <taxon>Fungi</taxon>
        <taxon>Dikarya</taxon>
        <taxon>Ascomycota</taxon>
        <taxon>Pezizomycotina</taxon>
        <taxon>Dothideomycetes</taxon>
        <taxon>Dothideomycetidae</taxon>
        <taxon>Mycosphaerellales</taxon>
        <taxon>Teratosphaeriaceae</taxon>
        <taxon>Oleoguttula</taxon>
    </lineage>
</organism>
<evidence type="ECO:0000256" key="1">
    <source>
        <dbReference type="SAM" id="MobiDB-lite"/>
    </source>
</evidence>
<gene>
    <name evidence="2" type="ORF">LTR36_000030</name>
</gene>